<feature type="compositionally biased region" description="Basic and acidic residues" evidence="3">
    <location>
        <begin position="28"/>
        <end position="50"/>
    </location>
</feature>
<keyword evidence="7" id="KW-1185">Reference proteome</keyword>
<dbReference type="STRING" id="984486.A0A1E3QW99"/>
<keyword evidence="4" id="KW-0472">Membrane</keyword>
<keyword evidence="1" id="KW-0677">Repeat</keyword>
<dbReference type="EMBL" id="KV454427">
    <property type="protein sequence ID" value="ODQ81834.1"/>
    <property type="molecule type" value="Genomic_DNA"/>
</dbReference>
<dbReference type="InterPro" id="IPR051462">
    <property type="entry name" value="CBS_domain-containing"/>
</dbReference>
<dbReference type="AlphaFoldDB" id="A0A1E3QW99"/>
<feature type="domain" description="CBS" evidence="5">
    <location>
        <begin position="72"/>
        <end position="132"/>
    </location>
</feature>
<evidence type="ECO:0000256" key="2">
    <source>
        <dbReference type="PROSITE-ProRule" id="PRU00703"/>
    </source>
</evidence>
<dbReference type="InterPro" id="IPR046342">
    <property type="entry name" value="CBS_dom_sf"/>
</dbReference>
<organism evidence="6 7">
    <name type="scientific">Babjeviella inositovora NRRL Y-12698</name>
    <dbReference type="NCBI Taxonomy" id="984486"/>
    <lineage>
        <taxon>Eukaryota</taxon>
        <taxon>Fungi</taxon>
        <taxon>Dikarya</taxon>
        <taxon>Ascomycota</taxon>
        <taxon>Saccharomycotina</taxon>
        <taxon>Pichiomycetes</taxon>
        <taxon>Serinales incertae sedis</taxon>
        <taxon>Babjeviella</taxon>
    </lineage>
</organism>
<reference evidence="7" key="1">
    <citation type="submission" date="2016-05" db="EMBL/GenBank/DDBJ databases">
        <title>Comparative genomics of biotechnologically important yeasts.</title>
        <authorList>
            <consortium name="DOE Joint Genome Institute"/>
            <person name="Riley R."/>
            <person name="Haridas S."/>
            <person name="Wolfe K.H."/>
            <person name="Lopes M.R."/>
            <person name="Hittinger C.T."/>
            <person name="Goker M."/>
            <person name="Salamov A."/>
            <person name="Wisecaver J."/>
            <person name="Long T.M."/>
            <person name="Aerts A.L."/>
            <person name="Barry K."/>
            <person name="Choi C."/>
            <person name="Clum A."/>
            <person name="Coughlan A.Y."/>
            <person name="Deshpande S."/>
            <person name="Douglass A.P."/>
            <person name="Hanson S.J."/>
            <person name="Klenk H.-P."/>
            <person name="Labutti K."/>
            <person name="Lapidus A."/>
            <person name="Lindquist E."/>
            <person name="Lipzen A."/>
            <person name="Meier-Kolthoff J.P."/>
            <person name="Ohm R.A."/>
            <person name="Otillar R.P."/>
            <person name="Pangilinan J."/>
            <person name="Peng Y."/>
            <person name="Rokas A."/>
            <person name="Rosa C.A."/>
            <person name="Scheuner C."/>
            <person name="Sibirny A.A."/>
            <person name="Slot J.C."/>
            <person name="Stielow J.B."/>
            <person name="Sun H."/>
            <person name="Kurtzman C.P."/>
            <person name="Blackwell M."/>
            <person name="Grigoriev I.V."/>
            <person name="Jeffries T.W."/>
        </authorList>
    </citation>
    <scope>NUCLEOTIDE SEQUENCE [LARGE SCALE GENOMIC DNA]</scope>
    <source>
        <strain evidence="7">NRRL Y-12698</strain>
    </source>
</reference>
<dbReference type="InterPro" id="IPR000644">
    <property type="entry name" value="CBS_dom"/>
</dbReference>
<dbReference type="CDD" id="cd06409">
    <property type="entry name" value="PB1_MUG70"/>
    <property type="match status" value="1"/>
</dbReference>
<dbReference type="CDD" id="cd17781">
    <property type="entry name" value="CBS_pair_MUG70_1"/>
    <property type="match status" value="1"/>
</dbReference>
<feature type="compositionally biased region" description="Low complexity" evidence="3">
    <location>
        <begin position="9"/>
        <end position="27"/>
    </location>
</feature>
<dbReference type="RefSeq" id="XP_018987162.1">
    <property type="nucleotide sequence ID" value="XM_019128035.1"/>
</dbReference>
<protein>
    <recommendedName>
        <fullName evidence="5">CBS domain-containing protein</fullName>
    </recommendedName>
</protein>
<evidence type="ECO:0000256" key="4">
    <source>
        <dbReference type="SAM" id="Phobius"/>
    </source>
</evidence>
<dbReference type="Pfam" id="PF00571">
    <property type="entry name" value="CBS"/>
    <property type="match status" value="4"/>
</dbReference>
<dbReference type="PROSITE" id="PS51371">
    <property type="entry name" value="CBS"/>
    <property type="match status" value="4"/>
</dbReference>
<dbReference type="GeneID" id="30145888"/>
<dbReference type="PANTHER" id="PTHR48108">
    <property type="entry name" value="CBS DOMAIN-CONTAINING PROTEIN CBSX2, CHLOROPLASTIC"/>
    <property type="match status" value="1"/>
</dbReference>
<evidence type="ECO:0000259" key="5">
    <source>
        <dbReference type="PROSITE" id="PS51371"/>
    </source>
</evidence>
<accession>A0A1E3QW99</accession>
<dbReference type="SUPFAM" id="SSF54631">
    <property type="entry name" value="CBS-domain pair"/>
    <property type="match status" value="2"/>
</dbReference>
<dbReference type="OrthoDB" id="418595at2759"/>
<name>A0A1E3QW99_9ASCO</name>
<dbReference type="SUPFAM" id="SSF54277">
    <property type="entry name" value="CAD &amp; PB1 domains"/>
    <property type="match status" value="1"/>
</dbReference>
<dbReference type="PANTHER" id="PTHR48108:SF26">
    <property type="entry name" value="CBS DOMAIN-CONTAINING PROTEIN DDB_G0289609"/>
    <property type="match status" value="1"/>
</dbReference>
<feature type="domain" description="CBS" evidence="5">
    <location>
        <begin position="313"/>
        <end position="369"/>
    </location>
</feature>
<evidence type="ECO:0000313" key="7">
    <source>
        <dbReference type="Proteomes" id="UP000094336"/>
    </source>
</evidence>
<dbReference type="SMART" id="SM00116">
    <property type="entry name" value="CBS"/>
    <property type="match status" value="4"/>
</dbReference>
<feature type="domain" description="CBS" evidence="5">
    <location>
        <begin position="140"/>
        <end position="196"/>
    </location>
</feature>
<keyword evidence="4" id="KW-1133">Transmembrane helix</keyword>
<keyword evidence="4" id="KW-0812">Transmembrane</keyword>
<keyword evidence="2" id="KW-0129">CBS domain</keyword>
<dbReference type="Proteomes" id="UP000094336">
    <property type="component" value="Unassembled WGS sequence"/>
</dbReference>
<gene>
    <name evidence="6" type="ORF">BABINDRAFT_160065</name>
</gene>
<evidence type="ECO:0000256" key="1">
    <source>
        <dbReference type="ARBA" id="ARBA00022737"/>
    </source>
</evidence>
<evidence type="ECO:0000256" key="3">
    <source>
        <dbReference type="SAM" id="MobiDB-lite"/>
    </source>
</evidence>
<evidence type="ECO:0000313" key="6">
    <source>
        <dbReference type="EMBL" id="ODQ81834.1"/>
    </source>
</evidence>
<feature type="domain" description="CBS" evidence="5">
    <location>
        <begin position="244"/>
        <end position="304"/>
    </location>
</feature>
<dbReference type="CDD" id="cd17782">
    <property type="entry name" value="CBS_pair_MUG70_2"/>
    <property type="match status" value="1"/>
</dbReference>
<dbReference type="Gene3D" id="3.10.580.10">
    <property type="entry name" value="CBS-domain"/>
    <property type="match status" value="2"/>
</dbReference>
<feature type="region of interest" description="Disordered" evidence="3">
    <location>
        <begin position="1"/>
        <end position="68"/>
    </location>
</feature>
<feature type="transmembrane region" description="Helical" evidence="4">
    <location>
        <begin position="595"/>
        <end position="615"/>
    </location>
</feature>
<sequence length="617" mass="67652">MSSKMNRRPVPSSTVSASSVATDNSVSDSRKRQSRRDDAIRRKIESDLNKKRPVQTPTKKHRKADPGTVLSLKPSEPIICKPSATVYEVAQLMSAKRENCILVVDEYENQLRGIFTAKDLAFRVVGKGLKATAVTIDQIMTPNPMCATTATAASEALNLMVLKGFRHLPVLDDVSRIVGVLDITKCYNEAMVKLERMYQSSKKLYDALDSVNSEMGMGQQPLEVLNYFENLKTKMNGPTLETVLDEKAVPVYVNVKSSVYEATVLMKEHHTTAVLVRDGDDSQVSGIFTSKDVVLRVIAAGLDPKTVSVIRVMTPQPDVSDKGVSIQAALRKMFEGHFLNLPVTEDGEIIGIVEVLKLTYATLHQIKAIQSKDDNGNEIEGPAWNRFWTGFDNDLDSDSVHSDSMLDIPEVTQSELNSFNINDLGPSDSISLNGRSNLNPGYEKEQVEHVPYAFKFKSPIGRVHRISLKPVDGVDALRELITSKLGLQDFSVLSVYSLSSDAEGEATGRTEDIRGNFAISYVDDEGDIVAITSNQDLIDCVLINKRQANEKADLYIHNPHASSNLIYCNTPAAKHAPKNDSRGGAEFIPGVANEVLLSGALLALATSIVIVFSLGRK</sequence>
<proteinExistence type="predicted"/>